<accession>A0ACC6QZP8</accession>
<protein>
    <submittedName>
        <fullName evidence="1">Uncharacterized protein</fullName>
    </submittedName>
</protein>
<reference evidence="1" key="1">
    <citation type="submission" date="2024-02" db="EMBL/GenBank/DDBJ databases">
        <title>Bacteria isolated from the canopy kelp, Nereocystis luetkeana.</title>
        <authorList>
            <person name="Pfister C.A."/>
            <person name="Younker I.T."/>
            <person name="Light S.H."/>
        </authorList>
    </citation>
    <scope>NUCLEOTIDE SEQUENCE</scope>
    <source>
        <strain evidence="1">TN.2.01</strain>
    </source>
</reference>
<proteinExistence type="predicted"/>
<evidence type="ECO:0000313" key="2">
    <source>
        <dbReference type="Proteomes" id="UP001374952"/>
    </source>
</evidence>
<organism evidence="1 2">
    <name type="scientific">Pseudoalteromonas undina</name>
    <dbReference type="NCBI Taxonomy" id="43660"/>
    <lineage>
        <taxon>Bacteria</taxon>
        <taxon>Pseudomonadati</taxon>
        <taxon>Pseudomonadota</taxon>
        <taxon>Gammaproteobacteria</taxon>
        <taxon>Alteromonadales</taxon>
        <taxon>Pseudoalteromonadaceae</taxon>
        <taxon>Pseudoalteromonas</taxon>
    </lineage>
</organism>
<sequence>MVKTIATFLFTTVICFGAMAGTLFPNLDINDPNLSQDKVMRQCQKSLMHAPQELEAWCDKAYKMGNWQALEFVGLHTGDGSRYIAEAKKHAAEGDPDGILALAYVYSTGRFVTKDLAQSINLYNRYLADNSNKVKEKMRVQRTHKDLYLIYTELGNLEKAAEHKRFLDESNYEKIRKEMFEKQLKDSGISLDN</sequence>
<name>A0ACC6QZP8_9GAMM</name>
<evidence type="ECO:0000313" key="1">
    <source>
        <dbReference type="EMBL" id="MEL0603089.1"/>
    </source>
</evidence>
<gene>
    <name evidence="1" type="ORF">V6250_02850</name>
</gene>
<comment type="caution">
    <text evidence="1">The sequence shown here is derived from an EMBL/GenBank/DDBJ whole genome shotgun (WGS) entry which is preliminary data.</text>
</comment>
<keyword evidence="2" id="KW-1185">Reference proteome</keyword>
<dbReference type="EMBL" id="JBAKAX010000001">
    <property type="protein sequence ID" value="MEL0603089.1"/>
    <property type="molecule type" value="Genomic_DNA"/>
</dbReference>
<dbReference type="Proteomes" id="UP001374952">
    <property type="component" value="Unassembled WGS sequence"/>
</dbReference>